<accession>A0A0R3PSN1</accession>
<evidence type="ECO:0000313" key="3">
    <source>
        <dbReference type="WBParaSite" id="ACOC_0000867501-mRNA-1"/>
    </source>
</evidence>
<reference evidence="1 2" key="2">
    <citation type="submission" date="2018-11" db="EMBL/GenBank/DDBJ databases">
        <authorList>
            <consortium name="Pathogen Informatics"/>
        </authorList>
    </citation>
    <scope>NUCLEOTIDE SEQUENCE [LARGE SCALE GENOMIC DNA]</scope>
    <source>
        <strain evidence="1 2">Costa Rica</strain>
    </source>
</reference>
<protein>
    <submittedName>
        <fullName evidence="1 3">Uncharacterized protein</fullName>
    </submittedName>
</protein>
<sequence length="89" mass="9683">MGVPLGSRPSAAVDSASPHTRFAADAQAVESVVVTSSFQKQSDDNDEKVHYKCDNVKNIWQCSKVSKNVVSRQEKFAKNQLSPACTGNR</sequence>
<dbReference type="Proteomes" id="UP000267027">
    <property type="component" value="Unassembled WGS sequence"/>
</dbReference>
<organism evidence="3">
    <name type="scientific">Angiostrongylus costaricensis</name>
    <name type="common">Nematode worm</name>
    <dbReference type="NCBI Taxonomy" id="334426"/>
    <lineage>
        <taxon>Eukaryota</taxon>
        <taxon>Metazoa</taxon>
        <taxon>Ecdysozoa</taxon>
        <taxon>Nematoda</taxon>
        <taxon>Chromadorea</taxon>
        <taxon>Rhabditida</taxon>
        <taxon>Rhabditina</taxon>
        <taxon>Rhabditomorpha</taxon>
        <taxon>Strongyloidea</taxon>
        <taxon>Metastrongylidae</taxon>
        <taxon>Angiostrongylus</taxon>
    </lineage>
</organism>
<reference evidence="3" key="1">
    <citation type="submission" date="2017-02" db="UniProtKB">
        <authorList>
            <consortium name="WormBaseParasite"/>
        </authorList>
    </citation>
    <scope>IDENTIFICATION</scope>
</reference>
<gene>
    <name evidence="1" type="ORF">ACOC_LOCUS8676</name>
</gene>
<dbReference type="WBParaSite" id="ACOC_0000867501-mRNA-1">
    <property type="protein sequence ID" value="ACOC_0000867501-mRNA-1"/>
    <property type="gene ID" value="ACOC_0000867501"/>
</dbReference>
<keyword evidence="2" id="KW-1185">Reference proteome</keyword>
<evidence type="ECO:0000313" key="2">
    <source>
        <dbReference type="Proteomes" id="UP000267027"/>
    </source>
</evidence>
<name>A0A0R3PSN1_ANGCS</name>
<dbReference type="AlphaFoldDB" id="A0A0R3PSN1"/>
<evidence type="ECO:0000313" key="1">
    <source>
        <dbReference type="EMBL" id="VDM60261.1"/>
    </source>
</evidence>
<dbReference type="EMBL" id="UYYA01004187">
    <property type="protein sequence ID" value="VDM60261.1"/>
    <property type="molecule type" value="Genomic_DNA"/>
</dbReference>
<proteinExistence type="predicted"/>